<dbReference type="EMBL" id="CP007547">
    <property type="protein sequence ID" value="AIL44204.1"/>
    <property type="molecule type" value="Genomic_DNA"/>
</dbReference>
<dbReference type="GeneID" id="56685537"/>
<evidence type="ECO:0000313" key="2">
    <source>
        <dbReference type="Proteomes" id="UP000028933"/>
    </source>
</evidence>
<dbReference type="STRING" id="1338011.BD94_0429"/>
<name>A0A077EDE9_9FLAO</name>
<accession>A0A077EDE9</accession>
<dbReference type="AlphaFoldDB" id="A0A077EDE9"/>
<reference evidence="1" key="2">
    <citation type="journal article" date="2015" name="Genome Biol. Evol.">
        <title>Complete Genome Sequence and Transcriptomic Analysis of the Novel Pathogen Elizabethkingia anophelis in Response to Oxidative Stress.</title>
        <authorList>
            <person name="Li Y."/>
            <person name="Liu Y."/>
            <person name="Chew S.C."/>
            <person name="Tay M."/>
            <person name="Salido M.M."/>
            <person name="Teo J."/>
            <person name="Lauro F.M."/>
            <person name="Givskov M."/>
            <person name="Yang L."/>
        </authorList>
    </citation>
    <scope>NUCLEOTIDE SEQUENCE</scope>
    <source>
        <strain evidence="1">NUHP1</strain>
    </source>
</reference>
<dbReference type="RefSeq" id="WP_021348351.1">
    <property type="nucleotide sequence ID" value="NZ_CP007547.1"/>
</dbReference>
<dbReference type="KEGG" id="eao:BD94_0429"/>
<protein>
    <submittedName>
        <fullName evidence="1">Uncharacterized protein</fullName>
    </submittedName>
</protein>
<proteinExistence type="predicted"/>
<dbReference type="eggNOG" id="ENOG502ZZQR">
    <property type="taxonomic scope" value="Bacteria"/>
</dbReference>
<dbReference type="Proteomes" id="UP000028933">
    <property type="component" value="Chromosome"/>
</dbReference>
<evidence type="ECO:0000313" key="1">
    <source>
        <dbReference type="EMBL" id="AIL44204.1"/>
    </source>
</evidence>
<reference evidence="1" key="1">
    <citation type="journal article" date="2013" name="Lancet">
        <title>First case of E anophelis outbreak in an intensive-care unit.</title>
        <authorList>
            <person name="Teo J."/>
            <person name="Tan S.Y."/>
            <person name="Tay M."/>
            <person name="Ding Y."/>
            <person name="Kjelleberg S."/>
            <person name="Givskov M."/>
            <person name="Lin R.T."/>
            <person name="Yang L."/>
        </authorList>
    </citation>
    <scope>NUCLEOTIDE SEQUENCE [LARGE SCALE GENOMIC DNA]</scope>
    <source>
        <strain evidence="1">NUHP1</strain>
    </source>
</reference>
<organism evidence="1 2">
    <name type="scientific">Elizabethkingia anophelis NUHP1</name>
    <dbReference type="NCBI Taxonomy" id="1338011"/>
    <lineage>
        <taxon>Bacteria</taxon>
        <taxon>Pseudomonadati</taxon>
        <taxon>Bacteroidota</taxon>
        <taxon>Flavobacteriia</taxon>
        <taxon>Flavobacteriales</taxon>
        <taxon>Weeksellaceae</taxon>
        <taxon>Elizabethkingia</taxon>
    </lineage>
</organism>
<sequence>MKGITAFEHFKNIERIRKLQDSEVEEKLQFLYIRYEKAIARLINSNTLYKECMVKLSER</sequence>
<dbReference type="HOGENOM" id="CLU_2953115_0_0_10"/>
<gene>
    <name evidence="1" type="ORF">BD94_0429</name>
</gene>